<dbReference type="PANTHER" id="PTHR33908:SF11">
    <property type="entry name" value="MEMBRANE PROTEIN"/>
    <property type="match status" value="1"/>
</dbReference>
<gene>
    <name evidence="9" type="ORF">FL622_12780</name>
</gene>
<comment type="caution">
    <text evidence="9">The sequence shown here is derived from an EMBL/GenBank/DDBJ whole genome shotgun (WGS) entry which is preliminary data.</text>
</comment>
<feature type="transmembrane region" description="Helical" evidence="8">
    <location>
        <begin position="276"/>
        <end position="295"/>
    </location>
</feature>
<keyword evidence="10" id="KW-1185">Reference proteome</keyword>
<protein>
    <submittedName>
        <fullName evidence="9">Uncharacterized protein</fullName>
    </submittedName>
</protein>
<organism evidence="9 10">
    <name type="scientific">Trichloromonas acetexigens</name>
    <dbReference type="NCBI Taxonomy" id="38815"/>
    <lineage>
        <taxon>Bacteria</taxon>
        <taxon>Pseudomonadati</taxon>
        <taxon>Thermodesulfobacteriota</taxon>
        <taxon>Desulfuromonadia</taxon>
        <taxon>Desulfuromonadales</taxon>
        <taxon>Trichloromonadaceae</taxon>
        <taxon>Trichloromonas</taxon>
    </lineage>
</organism>
<feature type="transmembrane region" description="Helical" evidence="8">
    <location>
        <begin position="249"/>
        <end position="269"/>
    </location>
</feature>
<dbReference type="AlphaFoldDB" id="A0A550J964"/>
<evidence type="ECO:0000256" key="5">
    <source>
        <dbReference type="ARBA" id="ARBA00022692"/>
    </source>
</evidence>
<reference evidence="9 10" key="1">
    <citation type="submission" date="2019-07" db="EMBL/GenBank/DDBJ databases">
        <title>Insights of Desulfuromonas acetexigens electromicrobiology.</title>
        <authorList>
            <person name="Katuri K."/>
            <person name="Sapireddy V."/>
            <person name="Shaw D.R."/>
            <person name="Saikaly P."/>
        </authorList>
    </citation>
    <scope>NUCLEOTIDE SEQUENCE [LARGE SCALE GENOMIC DNA]</scope>
    <source>
        <strain evidence="9 10">2873</strain>
    </source>
</reference>
<dbReference type="GO" id="GO:0009103">
    <property type="term" value="P:lipopolysaccharide biosynthetic process"/>
    <property type="evidence" value="ECO:0007669"/>
    <property type="project" value="UniProtKB-ARBA"/>
</dbReference>
<feature type="transmembrane region" description="Helical" evidence="8">
    <location>
        <begin position="204"/>
        <end position="229"/>
    </location>
</feature>
<feature type="transmembrane region" description="Helical" evidence="8">
    <location>
        <begin position="88"/>
        <end position="106"/>
    </location>
</feature>
<dbReference type="EMBL" id="VJVV01000009">
    <property type="protein sequence ID" value="TRO79777.1"/>
    <property type="molecule type" value="Genomic_DNA"/>
</dbReference>
<dbReference type="OrthoDB" id="9775035at2"/>
<evidence type="ECO:0000256" key="1">
    <source>
        <dbReference type="ARBA" id="ARBA00004651"/>
    </source>
</evidence>
<evidence type="ECO:0000256" key="2">
    <source>
        <dbReference type="ARBA" id="ARBA00022475"/>
    </source>
</evidence>
<evidence type="ECO:0000256" key="8">
    <source>
        <dbReference type="SAM" id="Phobius"/>
    </source>
</evidence>
<keyword evidence="2" id="KW-1003">Cell membrane</keyword>
<keyword evidence="4" id="KW-0808">Transferase</keyword>
<sequence length="494" mass="56038">MDTSAMSRWERALLFLFMLLVVGLRIYHAPNYPYHEDEIGSIGVMRSIVATGLPFAENGTLYWRSLLGHYLMAIPLFFAEVSPVSTRLVGIIFSALLLPVVYAMGTRAAGKTAGWLAVLFLGFSAFENLYASMARFYLPFQFFFVAAVYWAGEYFIARRPGAGKWLLLATLGAIGTHEFAFELLPVFALALLLGGRRSFWQRSFWLGCVAVAVVGYFCLVFRPATAFVNYSAIPLQLFGLENRAAFYEWFRQTTPLGMTLLILGMYPLLRERNRCWTLYFLGFVGLLLFLTIFSSGDNPRYLSNIYPLGIVAVAASLSWWLRRLASVVRNRAGWASIPAPLPMGLVVILALIHLFVLENLDLNKAFGSYFKFVDQRPAHEFIRERLLPGDIIISTEPALSAFYLGRPVDYFLREKMNGGTIGYSEFPAKEKAGYPYRHIDSPVKLDALLKTEHRRIWLYTNWKITSIISGEMDGEIKSRFRPMFSLSETYVLIK</sequence>
<feature type="transmembrane region" description="Helical" evidence="8">
    <location>
        <begin position="112"/>
        <end position="130"/>
    </location>
</feature>
<dbReference type="Proteomes" id="UP000317155">
    <property type="component" value="Unassembled WGS sequence"/>
</dbReference>
<feature type="transmembrane region" description="Helical" evidence="8">
    <location>
        <begin position="333"/>
        <end position="356"/>
    </location>
</feature>
<dbReference type="GO" id="GO:0016763">
    <property type="term" value="F:pentosyltransferase activity"/>
    <property type="evidence" value="ECO:0007669"/>
    <property type="project" value="TreeGrafter"/>
</dbReference>
<proteinExistence type="predicted"/>
<keyword evidence="5 8" id="KW-0812">Transmembrane</keyword>
<dbReference type="RefSeq" id="WP_140396697.1">
    <property type="nucleotide sequence ID" value="NZ_FOJJ01000041.1"/>
</dbReference>
<evidence type="ECO:0000313" key="9">
    <source>
        <dbReference type="EMBL" id="TRO79777.1"/>
    </source>
</evidence>
<feature type="transmembrane region" description="Helical" evidence="8">
    <location>
        <begin position="301"/>
        <end position="321"/>
    </location>
</feature>
<dbReference type="GO" id="GO:0005886">
    <property type="term" value="C:plasma membrane"/>
    <property type="evidence" value="ECO:0007669"/>
    <property type="project" value="UniProtKB-SubCell"/>
</dbReference>
<accession>A0A550J964</accession>
<keyword evidence="6 8" id="KW-1133">Transmembrane helix</keyword>
<evidence type="ECO:0000256" key="4">
    <source>
        <dbReference type="ARBA" id="ARBA00022679"/>
    </source>
</evidence>
<feature type="transmembrane region" description="Helical" evidence="8">
    <location>
        <begin position="168"/>
        <end position="192"/>
    </location>
</feature>
<evidence type="ECO:0000256" key="7">
    <source>
        <dbReference type="ARBA" id="ARBA00023136"/>
    </source>
</evidence>
<feature type="transmembrane region" description="Helical" evidence="8">
    <location>
        <begin position="137"/>
        <end position="156"/>
    </location>
</feature>
<evidence type="ECO:0000313" key="10">
    <source>
        <dbReference type="Proteomes" id="UP000317155"/>
    </source>
</evidence>
<comment type="subcellular location">
    <subcellularLocation>
        <location evidence="1">Cell membrane</location>
        <topology evidence="1">Multi-pass membrane protein</topology>
    </subcellularLocation>
</comment>
<keyword evidence="3" id="KW-0328">Glycosyltransferase</keyword>
<evidence type="ECO:0000256" key="6">
    <source>
        <dbReference type="ARBA" id="ARBA00022989"/>
    </source>
</evidence>
<evidence type="ECO:0000256" key="3">
    <source>
        <dbReference type="ARBA" id="ARBA00022676"/>
    </source>
</evidence>
<feature type="transmembrane region" description="Helical" evidence="8">
    <location>
        <begin position="61"/>
        <end position="81"/>
    </location>
</feature>
<dbReference type="InterPro" id="IPR050297">
    <property type="entry name" value="LipidA_mod_glycosyltrf_83"/>
</dbReference>
<name>A0A550J964_9BACT</name>
<keyword evidence="7 8" id="KW-0472">Membrane</keyword>
<dbReference type="PANTHER" id="PTHR33908">
    <property type="entry name" value="MANNOSYLTRANSFERASE YKCB-RELATED"/>
    <property type="match status" value="1"/>
</dbReference>
<feature type="transmembrane region" description="Helical" evidence="8">
    <location>
        <begin position="12"/>
        <end position="28"/>
    </location>
</feature>